<dbReference type="Proteomes" id="UP000601990">
    <property type="component" value="Unassembled WGS sequence"/>
</dbReference>
<evidence type="ECO:0000313" key="2">
    <source>
        <dbReference type="Proteomes" id="UP000601990"/>
    </source>
</evidence>
<sequence>MAEKFKIGDIVQLNSGGPKMLFIQVGLLEAKRKRERFRLMLW</sequence>
<proteinExistence type="predicted"/>
<organism evidence="1 2">
    <name type="scientific">Aromatoleum buckelii</name>
    <dbReference type="NCBI Taxonomy" id="200254"/>
    <lineage>
        <taxon>Bacteria</taxon>
        <taxon>Pseudomonadati</taxon>
        <taxon>Pseudomonadota</taxon>
        <taxon>Betaproteobacteria</taxon>
        <taxon>Rhodocyclales</taxon>
        <taxon>Rhodocyclaceae</taxon>
        <taxon>Aromatoleum</taxon>
    </lineage>
</organism>
<dbReference type="EMBL" id="WTVH01000073">
    <property type="protein sequence ID" value="NMF95405.1"/>
    <property type="molecule type" value="Genomic_DNA"/>
</dbReference>
<keyword evidence="2" id="KW-1185">Reference proteome</keyword>
<accession>A0ABX1N849</accession>
<comment type="caution">
    <text evidence="1">The sequence shown here is derived from an EMBL/GenBank/DDBJ whole genome shotgun (WGS) entry which is preliminary data.</text>
</comment>
<name>A0ABX1N849_9RHOO</name>
<dbReference type="InterPro" id="IPR019226">
    <property type="entry name" value="DUF2158"/>
</dbReference>
<dbReference type="Pfam" id="PF09926">
    <property type="entry name" value="DUF2158"/>
    <property type="match status" value="1"/>
</dbReference>
<dbReference type="RefSeq" id="WP_169200587.1">
    <property type="nucleotide sequence ID" value="NZ_WTVH02000010.1"/>
</dbReference>
<gene>
    <name evidence="1" type="ORF">GO608_19100</name>
</gene>
<evidence type="ECO:0000313" key="1">
    <source>
        <dbReference type="EMBL" id="NMF95405.1"/>
    </source>
</evidence>
<protein>
    <submittedName>
        <fullName evidence="1">DUF2158 domain-containing protein</fullName>
    </submittedName>
</protein>
<reference evidence="1" key="1">
    <citation type="submission" date="2019-12" db="EMBL/GenBank/DDBJ databases">
        <title>Comparative genomics gives insights into the taxonomy of the Azoarcus-Aromatoleum group and reveals separate origins of nif in the plant-associated Azoarcus and non-plant-associated Aromatoleum sub-groups.</title>
        <authorList>
            <person name="Lafos M."/>
            <person name="Maluk M."/>
            <person name="Batista M."/>
            <person name="Junghare M."/>
            <person name="Carmona M."/>
            <person name="Faoro H."/>
            <person name="Cruz L.M."/>
            <person name="Battistoni F."/>
            <person name="De Souza E."/>
            <person name="Pedrosa F."/>
            <person name="Chen W.-M."/>
            <person name="Poole P.S."/>
            <person name="Dixon R.A."/>
            <person name="James E.K."/>
        </authorList>
    </citation>
    <scope>NUCLEOTIDE SEQUENCE</scope>
    <source>
        <strain evidence="1">U120</strain>
    </source>
</reference>